<dbReference type="Pfam" id="PF08722">
    <property type="entry name" value="Tn7_TnsA-like_N"/>
    <property type="match status" value="1"/>
</dbReference>
<dbReference type="Gene3D" id="3.40.91.30">
    <property type="match status" value="1"/>
</dbReference>
<dbReference type="InterPro" id="IPR014833">
    <property type="entry name" value="TnsA_N"/>
</dbReference>
<feature type="domain" description="TnsA endonuclease N-terminal" evidence="1">
    <location>
        <begin position="40"/>
        <end position="90"/>
    </location>
</feature>
<dbReference type="EMBL" id="UINC01206722">
    <property type="protein sequence ID" value="SVE28479.1"/>
    <property type="molecule type" value="Genomic_DNA"/>
</dbReference>
<protein>
    <recommendedName>
        <fullName evidence="1">TnsA endonuclease N-terminal domain-containing protein</fullName>
    </recommendedName>
</protein>
<sequence length="92" mass="11222">MRYKGKFRPQNIEKYKGNPSNIVYRSGWELDFMKYLDRQPEVLQWNSEEIIIPYKSPIDGKWHRYYPDFWVRTSKGESLIEIKPKKQTKPPK</sequence>
<dbReference type="AlphaFoldDB" id="A0A383C8V6"/>
<evidence type="ECO:0000313" key="2">
    <source>
        <dbReference type="EMBL" id="SVE28479.1"/>
    </source>
</evidence>
<gene>
    <name evidence="2" type="ORF">METZ01_LOCUS481333</name>
</gene>
<proteinExistence type="predicted"/>
<name>A0A383C8V6_9ZZZZ</name>
<organism evidence="2">
    <name type="scientific">marine metagenome</name>
    <dbReference type="NCBI Taxonomy" id="408172"/>
    <lineage>
        <taxon>unclassified sequences</taxon>
        <taxon>metagenomes</taxon>
        <taxon>ecological metagenomes</taxon>
    </lineage>
</organism>
<accession>A0A383C8V6</accession>
<feature type="non-terminal residue" evidence="2">
    <location>
        <position position="92"/>
    </location>
</feature>
<evidence type="ECO:0000259" key="1">
    <source>
        <dbReference type="Pfam" id="PF08722"/>
    </source>
</evidence>
<reference evidence="2" key="1">
    <citation type="submission" date="2018-05" db="EMBL/GenBank/DDBJ databases">
        <authorList>
            <person name="Lanie J.A."/>
            <person name="Ng W.-L."/>
            <person name="Kazmierczak K.M."/>
            <person name="Andrzejewski T.M."/>
            <person name="Davidsen T.M."/>
            <person name="Wayne K.J."/>
            <person name="Tettelin H."/>
            <person name="Glass J.I."/>
            <person name="Rusch D."/>
            <person name="Podicherti R."/>
            <person name="Tsui H.-C.T."/>
            <person name="Winkler M.E."/>
        </authorList>
    </citation>
    <scope>NUCLEOTIDE SEQUENCE</scope>
</reference>